<evidence type="ECO:0000313" key="4">
    <source>
        <dbReference type="WBParaSite" id="Bm10016.1"/>
    </source>
</evidence>
<evidence type="ECO:0000313" key="2">
    <source>
        <dbReference type="EMBL" id="VIO98190.1"/>
    </source>
</evidence>
<dbReference type="RefSeq" id="XP_042937601.1">
    <property type="nucleotide sequence ID" value="XM_043081667.1"/>
</dbReference>
<accession>A0A4E9FUL3</accession>
<evidence type="ECO:0000256" key="1">
    <source>
        <dbReference type="SAM" id="MobiDB-lite"/>
    </source>
</evidence>
<keyword evidence="3" id="KW-1185">Reference proteome</keyword>
<reference evidence="4" key="3">
    <citation type="submission" date="2022-04" db="UniProtKB">
        <authorList>
            <consortium name="WormBaseParasite"/>
        </authorList>
    </citation>
    <scope>IDENTIFICATION</scope>
</reference>
<protein>
    <submittedName>
        <fullName evidence="2 4">Uncharacterized protein</fullName>
    </submittedName>
</protein>
<reference evidence="2" key="2">
    <citation type="submission" date="2019-04" db="EMBL/GenBank/DDBJ databases">
        <authorList>
            <person name="Howe K."/>
            <person name="Paulini M."/>
            <person name="Williams G."/>
        </authorList>
    </citation>
    <scope>NUCLEOTIDE SEQUENCE [LARGE SCALE GENOMIC DNA]</scope>
    <source>
        <strain evidence="2">FR3</strain>
    </source>
</reference>
<feature type="compositionally biased region" description="Acidic residues" evidence="1">
    <location>
        <begin position="211"/>
        <end position="223"/>
    </location>
</feature>
<dbReference type="AlphaFoldDB" id="A0A4E9FUL3"/>
<sequence>MMNGQTIIKVAKFRGEYKGQKRSMWDWSGRVIAVCLDLRHIFGNLLKKIKRIVTSTFTLTPLHQKNNVDTRRYYSQDNSLNHPRVGTANIQDNTVIENEISAGEIIKTKVQASSRLSDSGNVMEWSTVVIHHEEVVNKHLEDSLDDFTLDDNYFEDSWGLLHSNLLLTTYNLHQANTFMSTSLRVAAAYDICGEMWKQSTYMWETVHLEDSGSETEEEEEEEEYRSSEECSTLDQTDHNMNGRSYIRALPQVQSMDNKAALAHG</sequence>
<gene>
    <name evidence="2" type="primary">Bm10016</name>
    <name evidence="2" type="ORF">BM_BM10016</name>
</gene>
<evidence type="ECO:0000313" key="3">
    <source>
        <dbReference type="Proteomes" id="UP000006672"/>
    </source>
</evidence>
<dbReference type="WBParaSite" id="Bm10016.1">
    <property type="protein sequence ID" value="Bm10016.1"/>
    <property type="gene ID" value="WBGene00230277"/>
</dbReference>
<proteinExistence type="predicted"/>
<dbReference type="GeneID" id="66057406"/>
<dbReference type="Proteomes" id="UP000006672">
    <property type="component" value="Unassembled WGS sequence"/>
</dbReference>
<feature type="region of interest" description="Disordered" evidence="1">
    <location>
        <begin position="208"/>
        <end position="239"/>
    </location>
</feature>
<accession>A0A8L7SJW8</accession>
<name>A0A4E9FUL3_BRUMA</name>
<dbReference type="KEGG" id="bmy:BM_BM10016"/>
<organism evidence="2">
    <name type="scientific">Brugia malayi</name>
    <name type="common">Filarial nematode worm</name>
    <dbReference type="NCBI Taxonomy" id="6279"/>
    <lineage>
        <taxon>Eukaryota</taxon>
        <taxon>Metazoa</taxon>
        <taxon>Ecdysozoa</taxon>
        <taxon>Nematoda</taxon>
        <taxon>Chromadorea</taxon>
        <taxon>Rhabditida</taxon>
        <taxon>Spirurina</taxon>
        <taxon>Spiruromorpha</taxon>
        <taxon>Filarioidea</taxon>
        <taxon>Onchocercidae</taxon>
        <taxon>Brugia</taxon>
    </lineage>
</organism>
<dbReference type="EMBL" id="CAAKNF010000195">
    <property type="protein sequence ID" value="VIO98190.1"/>
    <property type="molecule type" value="Genomic_DNA"/>
</dbReference>
<reference evidence="3" key="1">
    <citation type="journal article" date="2007" name="Science">
        <title>Draft genome of the filarial nematode parasite Brugia malayi.</title>
        <authorList>
            <person name="Ghedin E."/>
            <person name="Wang S."/>
            <person name="Spiro D."/>
            <person name="Caler E."/>
            <person name="Zhao Q."/>
            <person name="Crabtree J."/>
            <person name="Allen J.E."/>
            <person name="Delcher A.L."/>
            <person name="Guiliano D.B."/>
            <person name="Miranda-Saavedra D."/>
            <person name="Angiuoli S.V."/>
            <person name="Creasy T."/>
            <person name="Amedeo P."/>
            <person name="Haas B."/>
            <person name="El-Sayed N.M."/>
            <person name="Wortman J.R."/>
            <person name="Feldblyum T."/>
            <person name="Tallon L."/>
            <person name="Schatz M."/>
            <person name="Shumway M."/>
            <person name="Koo H."/>
            <person name="Salzberg S.L."/>
            <person name="Schobel S."/>
            <person name="Pertea M."/>
            <person name="Pop M."/>
            <person name="White O."/>
            <person name="Barton G.J."/>
            <person name="Carlow C.K."/>
            <person name="Crawford M.J."/>
            <person name="Daub J."/>
            <person name="Dimmic M.W."/>
            <person name="Estes C.F."/>
            <person name="Foster J.M."/>
            <person name="Ganatra M."/>
            <person name="Gregory W.F."/>
            <person name="Johnson N.M."/>
            <person name="Jin J."/>
            <person name="Komuniecki R."/>
            <person name="Korf I."/>
            <person name="Kumar S."/>
            <person name="Laney S."/>
            <person name="Li B.W."/>
            <person name="Li W."/>
            <person name="Lindblom T.H."/>
            <person name="Lustigman S."/>
            <person name="Ma D."/>
            <person name="Maina C.V."/>
            <person name="Martin D.M."/>
            <person name="McCarter J.P."/>
            <person name="McReynolds L."/>
            <person name="Mitreva M."/>
            <person name="Nutman T.B."/>
            <person name="Parkinson J."/>
            <person name="Peregrin-Alvarez J.M."/>
            <person name="Poole C."/>
            <person name="Ren Q."/>
            <person name="Saunders L."/>
            <person name="Sluder A.E."/>
            <person name="Smith K."/>
            <person name="Stanke M."/>
            <person name="Unnasch T.R."/>
            <person name="Ware J."/>
            <person name="Wei A.D."/>
            <person name="Weil G."/>
            <person name="Williams D.J."/>
            <person name="Zhang Y."/>
            <person name="Williams S.A."/>
            <person name="Fraser-Liggett C."/>
            <person name="Slatko B."/>
            <person name="Blaxter M.L."/>
            <person name="Scott A.L."/>
        </authorList>
    </citation>
    <scope>NUCLEOTIDE SEQUENCE</scope>
    <source>
        <strain evidence="3">FR3</strain>
    </source>
</reference>
<dbReference type="OrthoDB" id="10388269at2759"/>
<dbReference type="CTD" id="66057406"/>